<organism evidence="1">
    <name type="scientific">uncultured Caudovirales phage</name>
    <dbReference type="NCBI Taxonomy" id="2100421"/>
    <lineage>
        <taxon>Viruses</taxon>
        <taxon>Duplodnaviria</taxon>
        <taxon>Heunggongvirae</taxon>
        <taxon>Uroviricota</taxon>
        <taxon>Caudoviricetes</taxon>
        <taxon>Peduoviridae</taxon>
        <taxon>Maltschvirus</taxon>
        <taxon>Maltschvirus maltsch</taxon>
    </lineage>
</organism>
<dbReference type="EMBL" id="LR796791">
    <property type="protein sequence ID" value="CAB4165921.1"/>
    <property type="molecule type" value="Genomic_DNA"/>
</dbReference>
<protein>
    <submittedName>
        <fullName evidence="1">Uncharacterized protein</fullName>
    </submittedName>
</protein>
<reference evidence="1" key="1">
    <citation type="submission" date="2020-04" db="EMBL/GenBank/DDBJ databases">
        <authorList>
            <person name="Chiriac C."/>
            <person name="Salcher M."/>
            <person name="Ghai R."/>
            <person name="Kavagutti S V."/>
        </authorList>
    </citation>
    <scope>NUCLEOTIDE SEQUENCE</scope>
</reference>
<gene>
    <name evidence="1" type="ORF">UFOVP853_4</name>
</gene>
<sequence>MSDNGNVALRHIEHARECKLIPILRGVAWSQRAVTAGELDLATTRRIPGTFRVLALVRDVGAARRAVL</sequence>
<proteinExistence type="predicted"/>
<name>A0A6J5P934_9CAUD</name>
<accession>A0A6J5P934</accession>
<evidence type="ECO:0000313" key="1">
    <source>
        <dbReference type="EMBL" id="CAB4165921.1"/>
    </source>
</evidence>